<dbReference type="CDD" id="cd02021">
    <property type="entry name" value="GntK"/>
    <property type="match status" value="1"/>
</dbReference>
<evidence type="ECO:0000256" key="9">
    <source>
        <dbReference type="RuleBase" id="RU363066"/>
    </source>
</evidence>
<gene>
    <name evidence="10" type="ORF">Kpol_1031p68</name>
</gene>
<evidence type="ECO:0000256" key="3">
    <source>
        <dbReference type="ARBA" id="ARBA00012054"/>
    </source>
</evidence>
<dbReference type="EC" id="2.7.1.12" evidence="3 9"/>
<reference evidence="10 11" key="1">
    <citation type="journal article" date="2007" name="Proc. Natl. Acad. Sci. U.S.A.">
        <title>Independent sorting-out of thousands of duplicated gene pairs in two yeast species descended from a whole-genome duplication.</title>
        <authorList>
            <person name="Scannell D.R."/>
            <person name="Frank A.C."/>
            <person name="Conant G.C."/>
            <person name="Byrne K.P."/>
            <person name="Woolfit M."/>
            <person name="Wolfe K.H."/>
        </authorList>
    </citation>
    <scope>NUCLEOTIDE SEQUENCE [LARGE SCALE GENOMIC DNA]</scope>
    <source>
        <strain evidence="11">ATCC 22028 / DSM 70294 / BCRC 21397 / CBS 2163 / NBRC 10782 / NRRL Y-8283 / UCD 57-17</strain>
    </source>
</reference>
<name>A7THZ9_VANPO</name>
<keyword evidence="7 9" id="KW-0067">ATP-binding</keyword>
<dbReference type="InParanoid" id="A7THZ9"/>
<protein>
    <recommendedName>
        <fullName evidence="3 9">Gluconokinase</fullName>
        <ecNumber evidence="3 9">2.7.1.12</ecNumber>
    </recommendedName>
</protein>
<keyword evidence="5 9" id="KW-0547">Nucleotide-binding</keyword>
<keyword evidence="4 9" id="KW-0808">Transferase</keyword>
<dbReference type="Proteomes" id="UP000000267">
    <property type="component" value="Unassembled WGS sequence"/>
</dbReference>
<dbReference type="InterPro" id="IPR027417">
    <property type="entry name" value="P-loop_NTPase"/>
</dbReference>
<dbReference type="eggNOG" id="KOG3354">
    <property type="taxonomic scope" value="Eukaryota"/>
</dbReference>
<dbReference type="OrthoDB" id="275177at2759"/>
<dbReference type="RefSeq" id="XP_001646019.1">
    <property type="nucleotide sequence ID" value="XM_001645969.1"/>
</dbReference>
<evidence type="ECO:0000256" key="7">
    <source>
        <dbReference type="ARBA" id="ARBA00022840"/>
    </source>
</evidence>
<dbReference type="KEGG" id="vpo:Kpol_1031p68"/>
<comment type="pathway">
    <text evidence="1 9">Carbohydrate acid metabolism; D-gluconate degradation.</text>
</comment>
<dbReference type="HOGENOM" id="CLU_077168_5_0_1"/>
<accession>A7THZ9</accession>
<dbReference type="GO" id="GO:0005737">
    <property type="term" value="C:cytoplasm"/>
    <property type="evidence" value="ECO:0007669"/>
    <property type="project" value="TreeGrafter"/>
</dbReference>
<dbReference type="UniPathway" id="UPA00792"/>
<evidence type="ECO:0000313" key="11">
    <source>
        <dbReference type="Proteomes" id="UP000000267"/>
    </source>
</evidence>
<evidence type="ECO:0000256" key="5">
    <source>
        <dbReference type="ARBA" id="ARBA00022741"/>
    </source>
</evidence>
<dbReference type="GO" id="GO:0046316">
    <property type="term" value="F:gluconokinase activity"/>
    <property type="evidence" value="ECO:0007669"/>
    <property type="project" value="UniProtKB-EC"/>
</dbReference>
<keyword evidence="6 9" id="KW-0418">Kinase</keyword>
<comment type="similarity">
    <text evidence="2 9">Belongs to the gluconokinase GntK/GntV family.</text>
</comment>
<sequence>MAIKVVVLGGTAGTGKTSIAEVLYENLKHTKDYSGVEYIEGDHLHPKSNVEKMAHGIPLQDEDRWGWLEQVSKTSTEAAKKHKGLCVITCSSLKKSYRDYIRTTCPETHFYFVILYGSKEEILNRLENRKGHFMKANMMDSQFADLELPKPDEPGCHIEYLDGKSYEEINRDTLDTVCDLLQIDST</sequence>
<keyword evidence="11" id="KW-1185">Reference proteome</keyword>
<dbReference type="AlphaFoldDB" id="A7THZ9"/>
<dbReference type="GO" id="GO:0005975">
    <property type="term" value="P:carbohydrate metabolic process"/>
    <property type="evidence" value="ECO:0007669"/>
    <property type="project" value="InterPro"/>
</dbReference>
<dbReference type="EMBL" id="DS480393">
    <property type="protein sequence ID" value="EDO18161.1"/>
    <property type="molecule type" value="Genomic_DNA"/>
</dbReference>
<evidence type="ECO:0000256" key="8">
    <source>
        <dbReference type="ARBA" id="ARBA00048090"/>
    </source>
</evidence>
<organism evidence="11">
    <name type="scientific">Vanderwaltozyma polyspora (strain ATCC 22028 / DSM 70294 / BCRC 21397 / CBS 2163 / NBRC 10782 / NRRL Y-8283 / UCD 57-17)</name>
    <name type="common">Kluyveromyces polysporus</name>
    <dbReference type="NCBI Taxonomy" id="436907"/>
    <lineage>
        <taxon>Eukaryota</taxon>
        <taxon>Fungi</taxon>
        <taxon>Dikarya</taxon>
        <taxon>Ascomycota</taxon>
        <taxon>Saccharomycotina</taxon>
        <taxon>Saccharomycetes</taxon>
        <taxon>Saccharomycetales</taxon>
        <taxon>Saccharomycetaceae</taxon>
        <taxon>Vanderwaltozyma</taxon>
    </lineage>
</organism>
<evidence type="ECO:0000313" key="10">
    <source>
        <dbReference type="EMBL" id="EDO18161.1"/>
    </source>
</evidence>
<dbReference type="Pfam" id="PF13238">
    <property type="entry name" value="AAA_18"/>
    <property type="match status" value="1"/>
</dbReference>
<proteinExistence type="inferred from homology"/>
<dbReference type="FunCoup" id="A7THZ9">
    <property type="interactions" value="1167"/>
</dbReference>
<dbReference type="PANTHER" id="PTHR43442:SF3">
    <property type="entry name" value="GLUCONOKINASE-RELATED"/>
    <property type="match status" value="1"/>
</dbReference>
<dbReference type="STRING" id="436907.A7THZ9"/>
<dbReference type="PANTHER" id="PTHR43442">
    <property type="entry name" value="GLUCONOKINASE-RELATED"/>
    <property type="match status" value="1"/>
</dbReference>
<dbReference type="OMA" id="YEGDDYH"/>
<evidence type="ECO:0000256" key="6">
    <source>
        <dbReference type="ARBA" id="ARBA00022777"/>
    </source>
</evidence>
<dbReference type="Gene3D" id="3.40.50.300">
    <property type="entry name" value="P-loop containing nucleotide triphosphate hydrolases"/>
    <property type="match status" value="1"/>
</dbReference>
<dbReference type="NCBIfam" id="TIGR01313">
    <property type="entry name" value="therm_gnt_kin"/>
    <property type="match status" value="1"/>
</dbReference>
<dbReference type="GO" id="GO:0005524">
    <property type="term" value="F:ATP binding"/>
    <property type="evidence" value="ECO:0007669"/>
    <property type="project" value="UniProtKB-KW"/>
</dbReference>
<evidence type="ECO:0000256" key="2">
    <source>
        <dbReference type="ARBA" id="ARBA00008420"/>
    </source>
</evidence>
<comment type="catalytic activity">
    <reaction evidence="8 9">
        <text>D-gluconate + ATP = 6-phospho-D-gluconate + ADP + H(+)</text>
        <dbReference type="Rhea" id="RHEA:19433"/>
        <dbReference type="ChEBI" id="CHEBI:15378"/>
        <dbReference type="ChEBI" id="CHEBI:18391"/>
        <dbReference type="ChEBI" id="CHEBI:30616"/>
        <dbReference type="ChEBI" id="CHEBI:58759"/>
        <dbReference type="ChEBI" id="CHEBI:456216"/>
        <dbReference type="EC" id="2.7.1.12"/>
    </reaction>
</comment>
<evidence type="ECO:0000256" key="1">
    <source>
        <dbReference type="ARBA" id="ARBA00004875"/>
    </source>
</evidence>
<dbReference type="PhylomeDB" id="A7THZ9"/>
<evidence type="ECO:0000256" key="4">
    <source>
        <dbReference type="ARBA" id="ARBA00022679"/>
    </source>
</evidence>
<dbReference type="GeneID" id="5546434"/>
<dbReference type="SUPFAM" id="SSF52540">
    <property type="entry name" value="P-loop containing nucleoside triphosphate hydrolases"/>
    <property type="match status" value="1"/>
</dbReference>
<dbReference type="InterPro" id="IPR006001">
    <property type="entry name" value="Therm_gnt_kin"/>
</dbReference>